<dbReference type="EMBL" id="JAPXFL010000001">
    <property type="protein sequence ID" value="KAK9512710.1"/>
    <property type="molecule type" value="Genomic_DNA"/>
</dbReference>
<dbReference type="AlphaFoldDB" id="A0AAW1DS08"/>
<sequence length="410" mass="48189">MTQMLRPTLEVILKRHYKNNCIYKVLRADSELATKKGDNFTSELTRVKLDVLLNSGKRTKDSVMIKEELQNDFAKIMYRNMNLYPKEISVYRDILPHLEDIMLEYGDRTGPLWGKCIDYKPYNLIVLDDLAKYGYIMVDRTKGLDWKHSELVVRGLAKFHAITAILYQKGLINMDIYQNHIYSKENTSLIRIQRKCYEMLAREMETKWGTGWKAMSYKIRDEIVPNINKLIKKLTEFDKSKFNALCHGDFWVNNVLFKYGLDGVTPISIKLLDFQQSYFNSPAFDLKHFLATSISMELRNVHENRLTQMYYDSLMKELESYKYDGPAINSLKEFEEEMKRLDLYGLTVQLIVLPIVLIKNKTEMPNLQEMIKNIKNNKEVNFTFNPYKHSLPVFSDVIKATLATCHNRIM</sequence>
<dbReference type="PANTHER" id="PTHR11012:SF56">
    <property type="entry name" value="CHK KINASE-LIKE DOMAIN-CONTAINING PROTEIN-RELATED"/>
    <property type="match status" value="1"/>
</dbReference>
<evidence type="ECO:0000313" key="3">
    <source>
        <dbReference type="Proteomes" id="UP001461498"/>
    </source>
</evidence>
<dbReference type="SMART" id="SM00587">
    <property type="entry name" value="CHK"/>
    <property type="match status" value="1"/>
</dbReference>
<dbReference type="InterPro" id="IPR015897">
    <property type="entry name" value="CHK_kinase-like"/>
</dbReference>
<gene>
    <name evidence="2" type="ORF">O3M35_001075</name>
</gene>
<protein>
    <recommendedName>
        <fullName evidence="1">CHK kinase-like domain-containing protein</fullName>
    </recommendedName>
</protein>
<evidence type="ECO:0000313" key="2">
    <source>
        <dbReference type="EMBL" id="KAK9512710.1"/>
    </source>
</evidence>
<keyword evidence="3" id="KW-1185">Reference proteome</keyword>
<proteinExistence type="predicted"/>
<name>A0AAW1DS08_9HEMI</name>
<feature type="domain" description="CHK kinase-like" evidence="1">
    <location>
        <begin position="125"/>
        <end position="320"/>
    </location>
</feature>
<organism evidence="2 3">
    <name type="scientific">Rhynocoris fuscipes</name>
    <dbReference type="NCBI Taxonomy" id="488301"/>
    <lineage>
        <taxon>Eukaryota</taxon>
        <taxon>Metazoa</taxon>
        <taxon>Ecdysozoa</taxon>
        <taxon>Arthropoda</taxon>
        <taxon>Hexapoda</taxon>
        <taxon>Insecta</taxon>
        <taxon>Pterygota</taxon>
        <taxon>Neoptera</taxon>
        <taxon>Paraneoptera</taxon>
        <taxon>Hemiptera</taxon>
        <taxon>Heteroptera</taxon>
        <taxon>Panheteroptera</taxon>
        <taxon>Cimicomorpha</taxon>
        <taxon>Reduviidae</taxon>
        <taxon>Harpactorinae</taxon>
        <taxon>Harpactorini</taxon>
        <taxon>Rhynocoris</taxon>
    </lineage>
</organism>
<dbReference type="InterPro" id="IPR004119">
    <property type="entry name" value="EcKL"/>
</dbReference>
<dbReference type="Proteomes" id="UP001461498">
    <property type="component" value="Unassembled WGS sequence"/>
</dbReference>
<dbReference type="SUPFAM" id="SSF56112">
    <property type="entry name" value="Protein kinase-like (PK-like)"/>
    <property type="match status" value="1"/>
</dbReference>
<reference evidence="2 3" key="1">
    <citation type="submission" date="2022-12" db="EMBL/GenBank/DDBJ databases">
        <title>Chromosome-level genome assembly of true bugs.</title>
        <authorList>
            <person name="Ma L."/>
            <person name="Li H."/>
        </authorList>
    </citation>
    <scope>NUCLEOTIDE SEQUENCE [LARGE SCALE GENOMIC DNA]</scope>
    <source>
        <strain evidence="2">Lab_2022b</strain>
    </source>
</reference>
<dbReference type="Pfam" id="PF02958">
    <property type="entry name" value="EcKL"/>
    <property type="match status" value="1"/>
</dbReference>
<evidence type="ECO:0000259" key="1">
    <source>
        <dbReference type="SMART" id="SM00587"/>
    </source>
</evidence>
<dbReference type="PANTHER" id="PTHR11012">
    <property type="entry name" value="PROTEIN KINASE-LIKE DOMAIN-CONTAINING"/>
    <property type="match status" value="1"/>
</dbReference>
<comment type="caution">
    <text evidence="2">The sequence shown here is derived from an EMBL/GenBank/DDBJ whole genome shotgun (WGS) entry which is preliminary data.</text>
</comment>
<dbReference type="Gene3D" id="3.90.1200.10">
    <property type="match status" value="1"/>
</dbReference>
<dbReference type="InterPro" id="IPR011009">
    <property type="entry name" value="Kinase-like_dom_sf"/>
</dbReference>
<accession>A0AAW1DS08</accession>